<feature type="domain" description="Transposase DDE" evidence="1">
    <location>
        <begin position="108"/>
        <end position="257"/>
    </location>
</feature>
<dbReference type="InterPro" id="IPR025668">
    <property type="entry name" value="Tnp_DDE_dom"/>
</dbReference>
<proteinExistence type="predicted"/>
<accession>A0A378K9W9</accession>
<evidence type="ECO:0000313" key="2">
    <source>
        <dbReference type="EMBL" id="STX81507.1"/>
    </source>
</evidence>
<evidence type="ECO:0000259" key="1">
    <source>
        <dbReference type="Pfam" id="PF13612"/>
    </source>
</evidence>
<dbReference type="AlphaFoldDB" id="A0A378K9W9"/>
<dbReference type="Pfam" id="PF13612">
    <property type="entry name" value="DDE_Tnp_1_3"/>
    <property type="match status" value="1"/>
</dbReference>
<dbReference type="GO" id="GO:0016787">
    <property type="term" value="F:hydrolase activity"/>
    <property type="evidence" value="ECO:0007669"/>
    <property type="project" value="UniProtKB-KW"/>
</dbReference>
<name>A0A378K9W9_9GAMM</name>
<reference evidence="2 3" key="1">
    <citation type="submission" date="2018-06" db="EMBL/GenBank/DDBJ databases">
        <authorList>
            <consortium name="Pathogen Informatics"/>
            <person name="Doyle S."/>
        </authorList>
    </citation>
    <scope>NUCLEOTIDE SEQUENCE [LARGE SCALE GENOMIC DNA]</scope>
    <source>
        <strain evidence="2 3">NCTC13316</strain>
    </source>
</reference>
<sequence>MNLEEIFCLVDDFCQAFIPLWEKMLLADGKRQRKRSGNLSESEFLTIYLLFQTSGYRDFKHYYHREVLQGHLRKAFPKALSYTRFIARLPRMFVPLCAFLQSLCVPFDGLGFIDLTSFAVCHNKRTSSHAIFRDFAKLGKTTKGWFYGFKLHLISNSQGQLCACKLTPGNCDDRKPVEQMTRDMIGKLFADKGYIDQKPNQTLLDRGLQLITGIRKRMKNKLMPLMDKILLRKRGLIESTNNLLKNVFHLEHTRHRNPINGFANMIASCIAYALHPNKPALKLNDNERYALIAA</sequence>
<gene>
    <name evidence="2" type="ORF">NCTC13316_03380</name>
</gene>
<dbReference type="Proteomes" id="UP000254794">
    <property type="component" value="Unassembled WGS sequence"/>
</dbReference>
<protein>
    <submittedName>
        <fullName evidence="2">Membrane-associated, metal-dependent hydrolase</fullName>
    </submittedName>
</protein>
<organism evidence="2 3">
    <name type="scientific">Legionella busanensis</name>
    <dbReference type="NCBI Taxonomy" id="190655"/>
    <lineage>
        <taxon>Bacteria</taxon>
        <taxon>Pseudomonadati</taxon>
        <taxon>Pseudomonadota</taxon>
        <taxon>Gammaproteobacteria</taxon>
        <taxon>Legionellales</taxon>
        <taxon>Legionellaceae</taxon>
        <taxon>Legionella</taxon>
    </lineage>
</organism>
<evidence type="ECO:0000313" key="3">
    <source>
        <dbReference type="Proteomes" id="UP000254794"/>
    </source>
</evidence>
<keyword evidence="3" id="KW-1185">Reference proteome</keyword>
<dbReference type="EMBL" id="UGOD01000005">
    <property type="protein sequence ID" value="STX81507.1"/>
    <property type="molecule type" value="Genomic_DNA"/>
</dbReference>
<keyword evidence="2" id="KW-0378">Hydrolase</keyword>
<dbReference type="RefSeq" id="WP_207385799.1">
    <property type="nucleotide sequence ID" value="NZ_CAAAHP010000008.1"/>
</dbReference>
<dbReference type="NCBIfam" id="NF033520">
    <property type="entry name" value="transpos_IS982"/>
    <property type="match status" value="1"/>
</dbReference>